<dbReference type="Pfam" id="PF11276">
    <property type="entry name" value="DUF3078"/>
    <property type="match status" value="1"/>
</dbReference>
<dbReference type="EMBL" id="JAVDQA010000002">
    <property type="protein sequence ID" value="MDR6300598.1"/>
    <property type="molecule type" value="Genomic_DNA"/>
</dbReference>
<reference evidence="1 2" key="1">
    <citation type="submission" date="2023-07" db="EMBL/GenBank/DDBJ databases">
        <title>Genomic Encyclopedia of Type Strains, Phase IV (KMG-IV): sequencing the most valuable type-strain genomes for metagenomic binning, comparative biology and taxonomic classification.</title>
        <authorList>
            <person name="Goeker M."/>
        </authorList>
    </citation>
    <scope>NUCLEOTIDE SEQUENCE [LARGE SCALE GENOMIC DNA]</scope>
    <source>
        <strain evidence="1 2">DSM 102814</strain>
    </source>
</reference>
<dbReference type="RefSeq" id="WP_309727501.1">
    <property type="nucleotide sequence ID" value="NZ_JAVDQA010000002.1"/>
</dbReference>
<gene>
    <name evidence="1" type="ORF">GGR31_001229</name>
</gene>
<name>A0ABU1K7T1_9FLAO</name>
<protein>
    <recommendedName>
        <fullName evidence="3">DUF3078 domain-containing protein</fullName>
    </recommendedName>
</protein>
<organism evidence="1 2">
    <name type="scientific">Mesonia maritima</name>
    <dbReference type="NCBI Taxonomy" id="1793873"/>
    <lineage>
        <taxon>Bacteria</taxon>
        <taxon>Pseudomonadati</taxon>
        <taxon>Bacteroidota</taxon>
        <taxon>Flavobacteriia</taxon>
        <taxon>Flavobacteriales</taxon>
        <taxon>Flavobacteriaceae</taxon>
        <taxon>Mesonia</taxon>
    </lineage>
</organism>
<evidence type="ECO:0000313" key="1">
    <source>
        <dbReference type="EMBL" id="MDR6300598.1"/>
    </source>
</evidence>
<keyword evidence="2" id="KW-1185">Reference proteome</keyword>
<comment type="caution">
    <text evidence="1">The sequence shown here is derived from an EMBL/GenBank/DDBJ whole genome shotgun (WGS) entry which is preliminary data.</text>
</comment>
<sequence>MIKQFYLLLFLVVGVSTYAQEREKVQYVNELETRRIIPFINTEKTDTIAFINHWYSYQTFWKKLNRFGLDVSEVAFVNWNAGGSNSISALLNVDIKRIFEKGNIRWNNELIARYGINKQEGHGVRKTDDNLELNSTFGYRKDSLSNWFYTAKFNFNTQFSNGYNYPDRSTEISSIMAPAYLFLGIGAEYGKNIETFTMYASPLTVKSTFVLNQELANSGAFGIDPAVRNEEGEIIKESENVLTEVGILLTNEYNAQLFENIGVANRLSLYTDYLNKFGNVDVNWEITLNFKVNEYVLAKLGSHLKYDDDIKIQEENAAGELVERGPKPQWKQQLGIGVIVEL</sequence>
<evidence type="ECO:0000313" key="2">
    <source>
        <dbReference type="Proteomes" id="UP001257659"/>
    </source>
</evidence>
<accession>A0ABU1K7T1</accession>
<proteinExistence type="predicted"/>
<dbReference type="Proteomes" id="UP001257659">
    <property type="component" value="Unassembled WGS sequence"/>
</dbReference>
<evidence type="ECO:0008006" key="3">
    <source>
        <dbReference type="Google" id="ProtNLM"/>
    </source>
</evidence>
<dbReference type="InterPro" id="IPR021428">
    <property type="entry name" value="DUF3078"/>
</dbReference>